<dbReference type="OrthoDB" id="514777at2759"/>
<organism evidence="3 4">
    <name type="scientific">Blastocystis sp. subtype 1 (strain ATCC 50177 / NandII)</name>
    <dbReference type="NCBI Taxonomy" id="478820"/>
    <lineage>
        <taxon>Eukaryota</taxon>
        <taxon>Sar</taxon>
        <taxon>Stramenopiles</taxon>
        <taxon>Bigyra</taxon>
        <taxon>Opalozoa</taxon>
        <taxon>Opalinata</taxon>
        <taxon>Blastocystidae</taxon>
        <taxon>Blastocystis</taxon>
    </lineage>
</organism>
<evidence type="ECO:0000313" key="4">
    <source>
        <dbReference type="Proteomes" id="UP000078348"/>
    </source>
</evidence>
<feature type="domain" description="MIF4G" evidence="2">
    <location>
        <begin position="136"/>
        <end position="336"/>
    </location>
</feature>
<feature type="compositionally biased region" description="Basic and acidic residues" evidence="1">
    <location>
        <begin position="19"/>
        <end position="28"/>
    </location>
</feature>
<reference evidence="3 4" key="1">
    <citation type="submission" date="2016-05" db="EMBL/GenBank/DDBJ databases">
        <title>Nuclear genome of Blastocystis sp. subtype 1 NandII.</title>
        <authorList>
            <person name="Gentekaki E."/>
            <person name="Curtis B."/>
            <person name="Stairs C."/>
            <person name="Eme L."/>
            <person name="Herman E."/>
            <person name="Klimes V."/>
            <person name="Arias M.C."/>
            <person name="Elias M."/>
            <person name="Hilliou F."/>
            <person name="Klute M."/>
            <person name="Malik S.-B."/>
            <person name="Pightling A."/>
            <person name="Rachubinski R."/>
            <person name="Salas D."/>
            <person name="Schlacht A."/>
            <person name="Suga H."/>
            <person name="Archibald J."/>
            <person name="Ball S.G."/>
            <person name="Clark G."/>
            <person name="Dacks J."/>
            <person name="Van Der Giezen M."/>
            <person name="Tsaousis A."/>
            <person name="Roger A."/>
        </authorList>
    </citation>
    <scope>NUCLEOTIDE SEQUENCE [LARGE SCALE GENOMIC DNA]</scope>
    <source>
        <strain evidence="4">ATCC 50177 / NandII</strain>
    </source>
</reference>
<dbReference type="InterPro" id="IPR016024">
    <property type="entry name" value="ARM-type_fold"/>
</dbReference>
<dbReference type="InterPro" id="IPR003890">
    <property type="entry name" value="MIF4G-like_typ-3"/>
</dbReference>
<name>A0A196SGL2_BLAHN</name>
<evidence type="ECO:0000313" key="3">
    <source>
        <dbReference type="EMBL" id="OAO16158.1"/>
    </source>
</evidence>
<dbReference type="AlphaFoldDB" id="A0A196SGL2"/>
<protein>
    <submittedName>
        <fullName evidence="3">Eukaryotic translation initiation factor eIF-4F</fullName>
    </submittedName>
</protein>
<sequence>MAFRPNYGKKTGFGNANTEGKDGEEKKTKAFVPRRHTFRKNDLTEEQKNTMSMVDVPSMEDASGIIRYDVKSLLKMRDANTAMPEIEETDCVIGYDKLKEFIEEHNNVIAEKEQVIPPLTEFQVEVPSSVRVDSRVRALRNIMNQFTLDNPELITDMLFANIEDFVEEPAVLKSAIESIICKVSTDNLYCDAFITILKLVVERMTEKHAQLFRACLLDTCQEHYEEKMPEFGEDAEAKSIYLHAREGFFHLLGALFVNELLCEDLILYVIIELSKQYPEDPFAIKCLLQVVRTIGSYMERDTANKLTIDEIFRSLHLWQEEKQLPEELISAIRALRDLKDAKWVVVVEVDKNMESTISAEWEKSVAGRRNRSKKDDAEEAEAVRAANELSLYCKNLWLDYVRNFVVDDVAEEVAKFDEEQQKVFVHCAIKSLLNHTEVEQRRVGVLLLKLLEKKEITVETLLGGLEMVLADYAKLRKSNKRALLAFRNMFFPLLLNGEVKVGQIVELWKNKDHYDGLLAELVFDLMNSWKNIDCAAAEKAMEEAKLTMDSVFIGGCPVMVAERVLQNNHMAEKDGRIVFA</sequence>
<dbReference type="Pfam" id="PF02854">
    <property type="entry name" value="MIF4G"/>
    <property type="match status" value="1"/>
</dbReference>
<feature type="region of interest" description="Disordered" evidence="1">
    <location>
        <begin position="1"/>
        <end position="28"/>
    </location>
</feature>
<dbReference type="EMBL" id="LXWW01000096">
    <property type="protein sequence ID" value="OAO16158.1"/>
    <property type="molecule type" value="Genomic_DNA"/>
</dbReference>
<dbReference type="GO" id="GO:0003743">
    <property type="term" value="F:translation initiation factor activity"/>
    <property type="evidence" value="ECO:0007669"/>
    <property type="project" value="UniProtKB-KW"/>
</dbReference>
<accession>A0A196SGL2</accession>
<keyword evidence="3" id="KW-0648">Protein biosynthesis</keyword>
<proteinExistence type="predicted"/>
<dbReference type="GO" id="GO:0003723">
    <property type="term" value="F:RNA binding"/>
    <property type="evidence" value="ECO:0007669"/>
    <property type="project" value="InterPro"/>
</dbReference>
<gene>
    <name evidence="3" type="ORF">AV274_2099</name>
</gene>
<dbReference type="Proteomes" id="UP000078348">
    <property type="component" value="Unassembled WGS sequence"/>
</dbReference>
<evidence type="ECO:0000259" key="2">
    <source>
        <dbReference type="SMART" id="SM00543"/>
    </source>
</evidence>
<keyword evidence="3" id="KW-0396">Initiation factor</keyword>
<dbReference type="SMART" id="SM00543">
    <property type="entry name" value="MIF4G"/>
    <property type="match status" value="1"/>
</dbReference>
<keyword evidence="4" id="KW-1185">Reference proteome</keyword>
<comment type="caution">
    <text evidence="3">The sequence shown here is derived from an EMBL/GenBank/DDBJ whole genome shotgun (WGS) entry which is preliminary data.</text>
</comment>
<dbReference type="Gene3D" id="1.25.40.180">
    <property type="match status" value="2"/>
</dbReference>
<evidence type="ECO:0000256" key="1">
    <source>
        <dbReference type="SAM" id="MobiDB-lite"/>
    </source>
</evidence>
<dbReference type="SUPFAM" id="SSF48371">
    <property type="entry name" value="ARM repeat"/>
    <property type="match status" value="2"/>
</dbReference>